<sequence>MLTREELEELTDAEKLLLIIGRSEKCILEGQVCLHKEVVERLEKHLAELDKGKRK</sequence>
<dbReference type="EMBL" id="SMGG01000006">
    <property type="protein sequence ID" value="TCK59429.1"/>
    <property type="molecule type" value="Genomic_DNA"/>
</dbReference>
<reference evidence="1 2" key="1">
    <citation type="submission" date="2019-03" db="EMBL/GenBank/DDBJ databases">
        <title>Genomic Encyclopedia of Type Strains, Phase IV (KMG-IV): sequencing the most valuable type-strain genomes for metagenomic binning, comparative biology and taxonomic classification.</title>
        <authorList>
            <person name="Goeker M."/>
        </authorList>
    </citation>
    <scope>NUCLEOTIDE SEQUENCE [LARGE SCALE GENOMIC DNA]</scope>
    <source>
        <strain evidence="1 2">DSM 24984</strain>
    </source>
</reference>
<dbReference type="Proteomes" id="UP000294614">
    <property type="component" value="Unassembled WGS sequence"/>
</dbReference>
<gene>
    <name evidence="1" type="ORF">C8D98_2363</name>
</gene>
<evidence type="ECO:0000313" key="2">
    <source>
        <dbReference type="Proteomes" id="UP000294614"/>
    </source>
</evidence>
<dbReference type="AlphaFoldDB" id="A0A4R1K8I0"/>
<evidence type="ECO:0000313" key="1">
    <source>
        <dbReference type="EMBL" id="TCK59429.1"/>
    </source>
</evidence>
<protein>
    <submittedName>
        <fullName evidence="1">Uncharacterized protein</fullName>
    </submittedName>
</protein>
<accession>A0A4R1K8I0</accession>
<comment type="caution">
    <text evidence="1">The sequence shown here is derived from an EMBL/GenBank/DDBJ whole genome shotgun (WGS) entry which is preliminary data.</text>
</comment>
<dbReference type="RefSeq" id="WP_165871311.1">
    <property type="nucleotide sequence ID" value="NZ_SMGG01000006.1"/>
</dbReference>
<keyword evidence="2" id="KW-1185">Reference proteome</keyword>
<proteinExistence type="predicted"/>
<organism evidence="1 2">
    <name type="scientific">Seleniivibrio woodruffii</name>
    <dbReference type="NCBI Taxonomy" id="1078050"/>
    <lineage>
        <taxon>Bacteria</taxon>
        <taxon>Pseudomonadati</taxon>
        <taxon>Deferribacterota</taxon>
        <taxon>Deferribacteres</taxon>
        <taxon>Deferribacterales</taxon>
        <taxon>Geovibrionaceae</taxon>
        <taxon>Seleniivibrio</taxon>
    </lineage>
</organism>
<name>A0A4R1K8I0_9BACT</name>